<evidence type="ECO:0000313" key="8">
    <source>
        <dbReference type="Proteomes" id="UP000235162"/>
    </source>
</evidence>
<comment type="caution">
    <text evidence="7">The sequence shown here is derived from an EMBL/GenBank/DDBJ whole genome shotgun (WGS) entry which is preliminary data.</text>
</comment>
<evidence type="ECO:0000256" key="3">
    <source>
        <dbReference type="ARBA" id="ARBA00022801"/>
    </source>
</evidence>
<dbReference type="PANTHER" id="PTHR42693:SF33">
    <property type="entry name" value="ARYLSULFATASE"/>
    <property type="match status" value="1"/>
</dbReference>
<keyword evidence="5" id="KW-0732">Signal</keyword>
<keyword evidence="2" id="KW-0479">Metal-binding</keyword>
<sequence length="556" mass="61335">MKKVLLSIVALVFVLGAFAYQNQTAIMLALVKYKSANEYEVGPPREIAWKQGPAQSDTPLVDRPPNIILIVADDLGYNDISTFGGGVAGGRVQTPHIDQLAAEGAVFTQSYSGSGTCAVSRAMLMTGRYPTRTGFEFTPTPSGMAPMVARIAQEMDPGKPPMIYDQALDESKPPYEEQGLPPEEVTIAEMLREQGYNTYHIGKWHLGRSNGMAPHDQGFEQSLLMASGLYLPEDDPNVVNAKLDFDPIDQFLWARLVYAASFNTGDLDRFEPSGYLTDYWTDESIKIINANKHSPFFLYLGHWGVHTPLQATREDYEAVGDIEPHRLRVYAAMIRSLDRSVGRINAALEEAGIADNTIVLFTSDNGGPGYIGLPDINHPFRGWKISQFEGGIRVPLFVKWPARITAGTVSGEPVAHIDMMPTLAAAAEVPHPEGVEIDGKSLLPLATGEGADQWDRETLFWQSGHYRVVRHGDWKLQVAARPAKQWLYNLADDPTEQVNLAESEPAKLAELQALLDEHAVNARAPLYPAVLESSIAIDKTLLEPFAEGDEYIYWPN</sequence>
<dbReference type="Proteomes" id="UP000235162">
    <property type="component" value="Unassembled WGS sequence"/>
</dbReference>
<keyword evidence="3" id="KW-0378">Hydrolase</keyword>
<keyword evidence="4" id="KW-0106">Calcium</keyword>
<dbReference type="SUPFAM" id="SSF53649">
    <property type="entry name" value="Alkaline phosphatase-like"/>
    <property type="match status" value="1"/>
</dbReference>
<dbReference type="AlphaFoldDB" id="A0AAP8MGW7"/>
<name>A0AAP8MGW7_9GAMM</name>
<dbReference type="RefSeq" id="WP_102106123.1">
    <property type="nucleotide sequence ID" value="NZ_BMYL01000001.1"/>
</dbReference>
<feature type="domain" description="Sulfatase N-terminal" evidence="6">
    <location>
        <begin position="65"/>
        <end position="428"/>
    </location>
</feature>
<evidence type="ECO:0000256" key="2">
    <source>
        <dbReference type="ARBA" id="ARBA00022723"/>
    </source>
</evidence>
<dbReference type="Pfam" id="PF00884">
    <property type="entry name" value="Sulfatase"/>
    <property type="match status" value="1"/>
</dbReference>
<feature type="signal peptide" evidence="5">
    <location>
        <begin position="1"/>
        <end position="19"/>
    </location>
</feature>
<proteinExistence type="inferred from homology"/>
<evidence type="ECO:0000256" key="5">
    <source>
        <dbReference type="SAM" id="SignalP"/>
    </source>
</evidence>
<evidence type="ECO:0000259" key="6">
    <source>
        <dbReference type="Pfam" id="PF00884"/>
    </source>
</evidence>
<comment type="similarity">
    <text evidence="1">Belongs to the sulfatase family.</text>
</comment>
<dbReference type="PANTHER" id="PTHR42693">
    <property type="entry name" value="ARYLSULFATASE FAMILY MEMBER"/>
    <property type="match status" value="1"/>
</dbReference>
<feature type="chain" id="PRO_5042868172" evidence="5">
    <location>
        <begin position="20"/>
        <end position="556"/>
    </location>
</feature>
<evidence type="ECO:0000256" key="4">
    <source>
        <dbReference type="ARBA" id="ARBA00022837"/>
    </source>
</evidence>
<accession>A0AAP8MGW7</accession>
<dbReference type="EMBL" id="PKUR01000001">
    <property type="protein sequence ID" value="PLW87670.1"/>
    <property type="molecule type" value="Genomic_DNA"/>
</dbReference>
<dbReference type="Gene3D" id="3.30.1120.10">
    <property type="match status" value="1"/>
</dbReference>
<dbReference type="InterPro" id="IPR050738">
    <property type="entry name" value="Sulfatase"/>
</dbReference>
<dbReference type="InterPro" id="IPR017850">
    <property type="entry name" value="Alkaline_phosphatase_core_sf"/>
</dbReference>
<evidence type="ECO:0000313" key="7">
    <source>
        <dbReference type="EMBL" id="PLW87670.1"/>
    </source>
</evidence>
<dbReference type="PROSITE" id="PS00149">
    <property type="entry name" value="SULFATASE_2"/>
    <property type="match status" value="1"/>
</dbReference>
<dbReference type="CDD" id="cd16144">
    <property type="entry name" value="ARS_like"/>
    <property type="match status" value="1"/>
</dbReference>
<dbReference type="GO" id="GO:0004065">
    <property type="term" value="F:arylsulfatase activity"/>
    <property type="evidence" value="ECO:0007669"/>
    <property type="project" value="TreeGrafter"/>
</dbReference>
<keyword evidence="8" id="KW-1185">Reference proteome</keyword>
<reference evidence="7 8" key="1">
    <citation type="submission" date="2018-01" db="EMBL/GenBank/DDBJ databases">
        <title>The draft genome sequence of Halioglobus japonicus S1-36.</title>
        <authorList>
            <person name="Du Z.-J."/>
            <person name="Shi M.-J."/>
        </authorList>
    </citation>
    <scope>NUCLEOTIDE SEQUENCE [LARGE SCALE GENOMIC DNA]</scope>
    <source>
        <strain evidence="7 8">S1-36</strain>
    </source>
</reference>
<evidence type="ECO:0000256" key="1">
    <source>
        <dbReference type="ARBA" id="ARBA00008779"/>
    </source>
</evidence>
<gene>
    <name evidence="7" type="ORF">C0029_03585</name>
</gene>
<dbReference type="InterPro" id="IPR000917">
    <property type="entry name" value="Sulfatase_N"/>
</dbReference>
<dbReference type="GO" id="GO:0046872">
    <property type="term" value="F:metal ion binding"/>
    <property type="evidence" value="ECO:0007669"/>
    <property type="project" value="UniProtKB-KW"/>
</dbReference>
<dbReference type="InterPro" id="IPR024607">
    <property type="entry name" value="Sulfatase_CS"/>
</dbReference>
<dbReference type="Gene3D" id="3.40.720.10">
    <property type="entry name" value="Alkaline Phosphatase, subunit A"/>
    <property type="match status" value="1"/>
</dbReference>
<organism evidence="7 8">
    <name type="scientific">Halioglobus japonicus</name>
    <dbReference type="NCBI Taxonomy" id="930805"/>
    <lineage>
        <taxon>Bacteria</taxon>
        <taxon>Pseudomonadati</taxon>
        <taxon>Pseudomonadota</taxon>
        <taxon>Gammaproteobacteria</taxon>
        <taxon>Cellvibrionales</taxon>
        <taxon>Halieaceae</taxon>
        <taxon>Halioglobus</taxon>
    </lineage>
</organism>
<protein>
    <submittedName>
        <fullName evidence="7">Sulfatase</fullName>
    </submittedName>
</protein>